<dbReference type="InterPro" id="IPR013154">
    <property type="entry name" value="ADH-like_N"/>
</dbReference>
<dbReference type="InterPro" id="IPR002364">
    <property type="entry name" value="Quin_OxRdtase/zeta-crystal_CS"/>
</dbReference>
<evidence type="ECO:0000313" key="4">
    <source>
        <dbReference type="Proteomes" id="UP000318297"/>
    </source>
</evidence>
<protein>
    <submittedName>
        <fullName evidence="3">NADPH:quinone reductase-like Zn-dependent oxidoreductase</fullName>
    </submittedName>
</protein>
<evidence type="ECO:0000256" key="1">
    <source>
        <dbReference type="ARBA" id="ARBA00023002"/>
    </source>
</evidence>
<dbReference type="Proteomes" id="UP000318297">
    <property type="component" value="Unassembled WGS sequence"/>
</dbReference>
<dbReference type="PROSITE" id="PS01162">
    <property type="entry name" value="QOR_ZETA_CRYSTAL"/>
    <property type="match status" value="1"/>
</dbReference>
<dbReference type="InterPro" id="IPR036291">
    <property type="entry name" value="NAD(P)-bd_dom_sf"/>
</dbReference>
<dbReference type="InterPro" id="IPR011032">
    <property type="entry name" value="GroES-like_sf"/>
</dbReference>
<dbReference type="GO" id="GO:0016491">
    <property type="term" value="F:oxidoreductase activity"/>
    <property type="evidence" value="ECO:0007669"/>
    <property type="project" value="UniProtKB-KW"/>
</dbReference>
<dbReference type="GO" id="GO:0008270">
    <property type="term" value="F:zinc ion binding"/>
    <property type="evidence" value="ECO:0007669"/>
    <property type="project" value="InterPro"/>
</dbReference>
<reference evidence="3 4" key="1">
    <citation type="submission" date="2019-06" db="EMBL/GenBank/DDBJ databases">
        <title>Sequencing the genomes of 1000 actinobacteria strains.</title>
        <authorList>
            <person name="Klenk H.-P."/>
        </authorList>
    </citation>
    <scope>NUCLEOTIDE SEQUENCE [LARGE SCALE GENOMIC DNA]</scope>
    <source>
        <strain evidence="3 4">DSM 19560</strain>
    </source>
</reference>
<dbReference type="PANTHER" id="PTHR11695:SF294">
    <property type="entry name" value="RETICULON-4-INTERACTING PROTEIN 1, MITOCHONDRIAL"/>
    <property type="match status" value="1"/>
</dbReference>
<dbReference type="PANTHER" id="PTHR11695">
    <property type="entry name" value="ALCOHOL DEHYDROGENASE RELATED"/>
    <property type="match status" value="1"/>
</dbReference>
<proteinExistence type="predicted"/>
<evidence type="ECO:0000259" key="2">
    <source>
        <dbReference type="SMART" id="SM00829"/>
    </source>
</evidence>
<feature type="domain" description="Enoyl reductase (ER)" evidence="2">
    <location>
        <begin position="12"/>
        <end position="306"/>
    </location>
</feature>
<dbReference type="Pfam" id="PF13602">
    <property type="entry name" value="ADH_zinc_N_2"/>
    <property type="match status" value="1"/>
</dbReference>
<comment type="caution">
    <text evidence="3">The sequence shown here is derived from an EMBL/GenBank/DDBJ whole genome shotgun (WGS) entry which is preliminary data.</text>
</comment>
<keyword evidence="1" id="KW-0560">Oxidoreductase</keyword>
<dbReference type="Pfam" id="PF08240">
    <property type="entry name" value="ADH_N"/>
    <property type="match status" value="1"/>
</dbReference>
<dbReference type="EMBL" id="VIVQ01000002">
    <property type="protein sequence ID" value="TWE10275.1"/>
    <property type="molecule type" value="Genomic_DNA"/>
</dbReference>
<dbReference type="CDD" id="cd05289">
    <property type="entry name" value="MDR_like_2"/>
    <property type="match status" value="1"/>
</dbReference>
<dbReference type="InterPro" id="IPR020843">
    <property type="entry name" value="ER"/>
</dbReference>
<gene>
    <name evidence="3" type="ORF">BKA23_2629</name>
</gene>
<name>A0A561E3T4_9MICO</name>
<keyword evidence="4" id="KW-1185">Reference proteome</keyword>
<dbReference type="Gene3D" id="3.90.180.10">
    <property type="entry name" value="Medium-chain alcohol dehydrogenases, catalytic domain"/>
    <property type="match status" value="1"/>
</dbReference>
<evidence type="ECO:0000313" key="3">
    <source>
        <dbReference type="EMBL" id="TWE10275.1"/>
    </source>
</evidence>
<dbReference type="SUPFAM" id="SSF51735">
    <property type="entry name" value="NAD(P)-binding Rossmann-fold domains"/>
    <property type="match status" value="1"/>
</dbReference>
<organism evidence="3 4">
    <name type="scientific">Rudaeicoccus suwonensis</name>
    <dbReference type="NCBI Taxonomy" id="657409"/>
    <lineage>
        <taxon>Bacteria</taxon>
        <taxon>Bacillati</taxon>
        <taxon>Actinomycetota</taxon>
        <taxon>Actinomycetes</taxon>
        <taxon>Micrococcales</taxon>
        <taxon>Dermacoccaceae</taxon>
        <taxon>Rudaeicoccus</taxon>
    </lineage>
</organism>
<sequence>MNMRAATYDKFGDNDVLQIRDVPDPKVGPGEALVEVRAAGVNPVDWKLMAGGLDGMMEASFPIVPGWDVAGVIRAVGPDTPEFASGDEVLAYARKDWVHGGTFAELVTVPVRALATKPAELDWAGAAALPLAGLTALRVMRRLDVGTGDTVLVHAAAGGVGRFAVQLARELGATTVIGTASPSNHDALRDLGVIPVAYGDGLVDRVREIAPDGVDAVADLVGGVLEDTLAVLASGGRHASIADPSVEQHGGLWIWVRPDGAELQWLADLAASGGLRIDIAERFGLADVATAFERSRSGHSNGKLVIDVS</sequence>
<dbReference type="InterPro" id="IPR050700">
    <property type="entry name" value="YIM1/Zinc_Alcohol_DH_Fams"/>
</dbReference>
<dbReference type="SMART" id="SM00829">
    <property type="entry name" value="PKS_ER"/>
    <property type="match status" value="1"/>
</dbReference>
<accession>A0A561E3T4</accession>
<dbReference type="Gene3D" id="3.40.50.720">
    <property type="entry name" value="NAD(P)-binding Rossmann-like Domain"/>
    <property type="match status" value="1"/>
</dbReference>
<dbReference type="SUPFAM" id="SSF50129">
    <property type="entry name" value="GroES-like"/>
    <property type="match status" value="1"/>
</dbReference>
<dbReference type="AlphaFoldDB" id="A0A561E3T4"/>
<dbReference type="RefSeq" id="WP_342783613.1">
    <property type="nucleotide sequence ID" value="NZ_VIVQ01000002.1"/>
</dbReference>